<dbReference type="Gene3D" id="1.10.10.10">
    <property type="entry name" value="Winged helix-like DNA-binding domain superfamily/Winged helix DNA-binding domain"/>
    <property type="match status" value="1"/>
</dbReference>
<dbReference type="Pfam" id="PF02082">
    <property type="entry name" value="Rrf2"/>
    <property type="match status" value="1"/>
</dbReference>
<name>A0A272EQ38_9RHOO</name>
<comment type="caution">
    <text evidence="3">The sequence shown here is derived from an EMBL/GenBank/DDBJ whole genome shotgun (WGS) entry which is preliminary data.</text>
</comment>
<dbReference type="OrthoDB" id="9795923at2"/>
<evidence type="ECO:0000313" key="5">
    <source>
        <dbReference type="Proteomes" id="UP000623509"/>
    </source>
</evidence>
<dbReference type="GO" id="GO:0003700">
    <property type="term" value="F:DNA-binding transcription factor activity"/>
    <property type="evidence" value="ECO:0007669"/>
    <property type="project" value="TreeGrafter"/>
</dbReference>
<protein>
    <submittedName>
        <fullName evidence="3">BadM/Rrf2 family transcriptional regulator</fullName>
    </submittedName>
</protein>
<dbReference type="EMBL" id="NMRN01000043">
    <property type="protein sequence ID" value="PAS92245.1"/>
    <property type="molecule type" value="Genomic_DNA"/>
</dbReference>
<dbReference type="PROSITE" id="PS51197">
    <property type="entry name" value="HTH_RRF2_2"/>
    <property type="match status" value="1"/>
</dbReference>
<accession>A0A272EQ38</accession>
<reference evidence="3 4" key="2">
    <citation type="submission" date="2017-07" db="EMBL/GenBank/DDBJ databases">
        <title>Candidatus Dactylopiibacterium carminicum, a nitrogen-fixing symbiont of the cochineal insect Dactylopius coccus and Dactylopius opuntiae (Hemiptera: Coccoidea: Dactylopiidae).</title>
        <authorList>
            <person name="Vera A."/>
        </authorList>
    </citation>
    <scope>NUCLEOTIDE SEQUENCE [LARGE SCALE GENOMIC DNA]</scope>
    <source>
        <strain evidence="3 4">NFDCM</strain>
    </source>
</reference>
<dbReference type="InterPro" id="IPR036390">
    <property type="entry name" value="WH_DNA-bd_sf"/>
</dbReference>
<dbReference type="RefSeq" id="WP_095525275.1">
    <property type="nucleotide sequence ID" value="NZ_MDUX01000046.1"/>
</dbReference>
<reference evidence="2 5" key="1">
    <citation type="submission" date="2016-08" db="EMBL/GenBank/DDBJ databases">
        <title>Candidatus Dactylopiibacterium carminicum genome sequence.</title>
        <authorList>
            <person name="Ramirez-Puebla S.T."/>
            <person name="Ormeno-Orrillo E."/>
            <person name="Vera-Ponce De Leon A."/>
            <person name="Luis L."/>
            <person name="Sanchez-Flores A."/>
            <person name="Monica R."/>
            <person name="Martinez-Romero E."/>
        </authorList>
    </citation>
    <scope>NUCLEOTIDE SEQUENCE [LARGE SCALE GENOMIC DNA]</scope>
    <source>
        <strain evidence="2">END1</strain>
    </source>
</reference>
<dbReference type="Proteomes" id="UP000216107">
    <property type="component" value="Unassembled WGS sequence"/>
</dbReference>
<dbReference type="PANTHER" id="PTHR33221:SF4">
    <property type="entry name" value="HTH-TYPE TRANSCRIPTIONAL REPRESSOR NSRR"/>
    <property type="match status" value="1"/>
</dbReference>
<evidence type="ECO:0000313" key="2">
    <source>
        <dbReference type="EMBL" id="KAF7598522.1"/>
    </source>
</evidence>
<proteinExistence type="predicted"/>
<dbReference type="PANTHER" id="PTHR33221">
    <property type="entry name" value="WINGED HELIX-TURN-HELIX TRANSCRIPTIONAL REGULATOR, RRF2 FAMILY"/>
    <property type="match status" value="1"/>
</dbReference>
<keyword evidence="5" id="KW-1185">Reference proteome</keyword>
<dbReference type="GO" id="GO:0003677">
    <property type="term" value="F:DNA binding"/>
    <property type="evidence" value="ECO:0007669"/>
    <property type="project" value="UniProtKB-KW"/>
</dbReference>
<dbReference type="NCBIfam" id="TIGR00738">
    <property type="entry name" value="rrf2_super"/>
    <property type="match status" value="1"/>
</dbReference>
<evidence type="ECO:0000313" key="4">
    <source>
        <dbReference type="Proteomes" id="UP000216107"/>
    </source>
</evidence>
<evidence type="ECO:0000256" key="1">
    <source>
        <dbReference type="ARBA" id="ARBA00023125"/>
    </source>
</evidence>
<dbReference type="InterPro" id="IPR036388">
    <property type="entry name" value="WH-like_DNA-bd_sf"/>
</dbReference>
<organism evidence="3 4">
    <name type="scientific">Candidatus Dactylopiibacterium carminicum</name>
    <dbReference type="NCBI Taxonomy" id="857335"/>
    <lineage>
        <taxon>Bacteria</taxon>
        <taxon>Pseudomonadati</taxon>
        <taxon>Pseudomonadota</taxon>
        <taxon>Betaproteobacteria</taxon>
        <taxon>Rhodocyclales</taxon>
        <taxon>Rhodocyclaceae</taxon>
        <taxon>Candidatus Dactylopiibacterium</taxon>
    </lineage>
</organism>
<keyword evidence="1" id="KW-0238">DNA-binding</keyword>
<sequence length="156" mass="16588">MKLTTYTDYTLRVLMYLALRPEHLATIQGIAQAYGISESHLMKVVQQLGKSGFVEALRGKGGGLRLAVPASQVGLGVVVRAAEGDGPIVECFVAPDRCRITPGCRLVGVLHEAREAFYGVLDRYTLADLVCDPAPLAHLLGIPVVSVPPGPAGVQR</sequence>
<gene>
    <name evidence="2" type="ORF">BGI27_12880</name>
    <name evidence="3" type="ORF">CGU29_12335</name>
</gene>
<dbReference type="InterPro" id="IPR000944">
    <property type="entry name" value="Tscrpt_reg_Rrf2"/>
</dbReference>
<dbReference type="EMBL" id="MDUX01000046">
    <property type="protein sequence ID" value="KAF7598522.1"/>
    <property type="molecule type" value="Genomic_DNA"/>
</dbReference>
<evidence type="ECO:0000313" key="3">
    <source>
        <dbReference type="EMBL" id="PAS92245.1"/>
    </source>
</evidence>
<dbReference type="GO" id="GO:0005829">
    <property type="term" value="C:cytosol"/>
    <property type="evidence" value="ECO:0007669"/>
    <property type="project" value="TreeGrafter"/>
</dbReference>
<dbReference type="AlphaFoldDB" id="A0A272EQ38"/>
<dbReference type="SUPFAM" id="SSF46785">
    <property type="entry name" value="Winged helix' DNA-binding domain"/>
    <property type="match status" value="1"/>
</dbReference>
<dbReference type="Proteomes" id="UP000623509">
    <property type="component" value="Unassembled WGS sequence"/>
</dbReference>